<dbReference type="Pfam" id="PF06458">
    <property type="entry name" value="MucBP"/>
    <property type="match status" value="1"/>
</dbReference>
<keyword evidence="4" id="KW-1185">Reference proteome</keyword>
<reference evidence="3 4" key="1">
    <citation type="journal article" date="2011" name="PLoS ONE">
        <title>Complete genome sequence and comparative analysis of the fish pathogen Lactococcus garvieae.</title>
        <authorList>
            <person name="Morita H."/>
            <person name="Toh H."/>
            <person name="Oshima K."/>
            <person name="Yoshizaki M."/>
            <person name="Kawanishi M."/>
            <person name="Nakaya K."/>
            <person name="Suzuki T."/>
            <person name="Miyauchi E."/>
            <person name="Ishii Y."/>
            <person name="Tanabe S."/>
            <person name="Murakami M."/>
            <person name="Hattori M."/>
        </authorList>
    </citation>
    <scope>NUCLEOTIDE SEQUENCE [LARGE SCALE GENOMIC DNA]</scope>
    <source>
        <strain evidence="3 4">Lg2</strain>
    </source>
</reference>
<gene>
    <name evidence="3" type="ordered locus">LCGL_1089</name>
</gene>
<accession>F9VDZ8</accession>
<dbReference type="PATRIC" id="fig|420890.5.peg.1085"/>
<dbReference type="Gene3D" id="3.10.20.320">
    <property type="entry name" value="Putative peptidoglycan bound protein (lpxtg motif)"/>
    <property type="match status" value="1"/>
</dbReference>
<organism evidence="3 4">
    <name type="scientific">Lactococcus garvieae (strain Lg2)</name>
    <name type="common">Enterococcus seriolicida</name>
    <dbReference type="NCBI Taxonomy" id="420890"/>
    <lineage>
        <taxon>Bacteria</taxon>
        <taxon>Bacillati</taxon>
        <taxon>Bacillota</taxon>
        <taxon>Bacilli</taxon>
        <taxon>Lactobacillales</taxon>
        <taxon>Streptococcaceae</taxon>
        <taxon>Lactococcus</taxon>
    </lineage>
</organism>
<sequence length="44" mass="4877">MGYQDEEGTKLDKGVILSGHVGEEYTTEQKEIPGYTFKEVQGNA</sequence>
<evidence type="ECO:0000259" key="2">
    <source>
        <dbReference type="Pfam" id="PF06458"/>
    </source>
</evidence>
<proteinExistence type="predicted"/>
<dbReference type="STRING" id="420890.LCGL_1089"/>
<evidence type="ECO:0000313" key="3">
    <source>
        <dbReference type="EMBL" id="BAK60549.1"/>
    </source>
</evidence>
<name>F9VDZ8_LACGL</name>
<dbReference type="EMBL" id="AP009333">
    <property type="protein sequence ID" value="BAK60549.1"/>
    <property type="molecule type" value="Genomic_DNA"/>
</dbReference>
<dbReference type="AlphaFoldDB" id="F9VDZ8"/>
<evidence type="ECO:0000313" key="4">
    <source>
        <dbReference type="Proteomes" id="UP000008520"/>
    </source>
</evidence>
<dbReference type="Proteomes" id="UP000008520">
    <property type="component" value="Chromosome"/>
</dbReference>
<evidence type="ECO:0000256" key="1">
    <source>
        <dbReference type="ARBA" id="ARBA00022737"/>
    </source>
</evidence>
<dbReference type="InterPro" id="IPR009459">
    <property type="entry name" value="MucBP_dom"/>
</dbReference>
<keyword evidence="1" id="KW-0677">Repeat</keyword>
<dbReference type="KEGG" id="lgv:LCGL_1089"/>
<dbReference type="HOGENOM" id="CLU_3217819_0_0_9"/>
<feature type="domain" description="MucBP" evidence="2">
    <location>
        <begin position="3"/>
        <end position="43"/>
    </location>
</feature>
<protein>
    <recommendedName>
        <fullName evidence="2">MucBP domain-containing protein</fullName>
    </recommendedName>
</protein>